<dbReference type="AlphaFoldDB" id="A0A1X7VFW3"/>
<organism evidence="1">
    <name type="scientific">Amphimedon queenslandica</name>
    <name type="common">Sponge</name>
    <dbReference type="NCBI Taxonomy" id="400682"/>
    <lineage>
        <taxon>Eukaryota</taxon>
        <taxon>Metazoa</taxon>
        <taxon>Porifera</taxon>
        <taxon>Demospongiae</taxon>
        <taxon>Heteroscleromorpha</taxon>
        <taxon>Haplosclerida</taxon>
        <taxon>Niphatidae</taxon>
        <taxon>Amphimedon</taxon>
    </lineage>
</organism>
<reference evidence="1" key="1">
    <citation type="submission" date="2017-05" db="UniProtKB">
        <authorList>
            <consortium name="EnsemblMetazoa"/>
        </authorList>
    </citation>
    <scope>IDENTIFICATION</scope>
</reference>
<sequence length="180" mass="20208">MRNHVRGFMSKHVLKQNPTCCGGTTCLILKKMKPMSDLCATCKETSGLIISSANMQSDKRITEAMQKALDHRSLVKKEREYYKDVLKEAQLLLKGPYTDAANTYNPPLTRPLAMLKIVAHYNFDYAQQVHYPSSPLQAGPIYFLTPRKCGIFGVCCEAIPQQVNFLIDESFDTGKGQILS</sequence>
<proteinExistence type="predicted"/>
<name>A0A1X7VFW3_AMPQE</name>
<dbReference type="EnsemblMetazoa" id="Aqu2.1.38946_001">
    <property type="protein sequence ID" value="Aqu2.1.38946_001"/>
    <property type="gene ID" value="Aqu2.1.38946"/>
</dbReference>
<dbReference type="InParanoid" id="A0A1X7VFW3"/>
<dbReference type="PANTHER" id="PTHR34415:SF1">
    <property type="entry name" value="INTEGRASE CATALYTIC DOMAIN-CONTAINING PROTEIN"/>
    <property type="match status" value="1"/>
</dbReference>
<dbReference type="PANTHER" id="PTHR34415">
    <property type="entry name" value="INTEGRASE CATALYTIC DOMAIN-CONTAINING PROTEIN"/>
    <property type="match status" value="1"/>
</dbReference>
<evidence type="ECO:0000313" key="1">
    <source>
        <dbReference type="EnsemblMetazoa" id="Aqu2.1.38946_001"/>
    </source>
</evidence>
<protein>
    <submittedName>
        <fullName evidence="1">Uncharacterized protein</fullName>
    </submittedName>
</protein>
<accession>A0A1X7VFW3</accession>